<proteinExistence type="predicted"/>
<dbReference type="AlphaFoldDB" id="A0A4R2M273"/>
<accession>A0A4R2M273</accession>
<dbReference type="EMBL" id="SLXB01000027">
    <property type="protein sequence ID" value="TCO88137.1"/>
    <property type="molecule type" value="Genomic_DNA"/>
</dbReference>
<gene>
    <name evidence="1" type="ORF">EV202_12720</name>
</gene>
<evidence type="ECO:0000313" key="1">
    <source>
        <dbReference type="EMBL" id="TCO88137.1"/>
    </source>
</evidence>
<reference evidence="1 2" key="1">
    <citation type="submission" date="2019-03" db="EMBL/GenBank/DDBJ databases">
        <title>Genomic Encyclopedia of Type Strains, Phase IV (KMG-IV): sequencing the most valuable type-strain genomes for metagenomic binning, comparative biology and taxonomic classification.</title>
        <authorList>
            <person name="Goeker M."/>
        </authorList>
    </citation>
    <scope>NUCLEOTIDE SEQUENCE [LARGE SCALE GENOMIC DNA]</scope>
    <source>
        <strain evidence="1 2">DSM 23917</strain>
    </source>
</reference>
<evidence type="ECO:0000313" key="2">
    <source>
        <dbReference type="Proteomes" id="UP000295600"/>
    </source>
</evidence>
<organism evidence="1 2">
    <name type="scientific">Prevotella heparinolytica</name>
    <dbReference type="NCBI Taxonomy" id="28113"/>
    <lineage>
        <taxon>Bacteria</taxon>
        <taxon>Pseudomonadati</taxon>
        <taxon>Bacteroidota</taxon>
        <taxon>Bacteroidia</taxon>
        <taxon>Bacteroidales</taxon>
        <taxon>Bacteroidaceae</taxon>
        <taxon>Bacteroides</taxon>
    </lineage>
</organism>
<protein>
    <submittedName>
        <fullName evidence="1">Uncharacterized protein</fullName>
    </submittedName>
</protein>
<dbReference type="RefSeq" id="WP_131927266.1">
    <property type="nucleotide sequence ID" value="NZ_SLXB01000027.1"/>
</dbReference>
<name>A0A4R2M273_9BACE</name>
<sequence>MKPKVTIELQPYLHDYLYHEFGLKPGSDDGVQVTSANDIGKFIQAMVTVTDRPPRQPLKEHPITLYLPIQEWNHFILQENFIYVPEWKQRMLQEYIEASFRIRIREYFVAGYEKGYKQDKIIRAFLTAYNIKINSISYDAVKKYDYRNRKRIIKEVNEDIQLSLFS</sequence>
<dbReference type="Proteomes" id="UP000295600">
    <property type="component" value="Unassembled WGS sequence"/>
</dbReference>
<comment type="caution">
    <text evidence="1">The sequence shown here is derived from an EMBL/GenBank/DDBJ whole genome shotgun (WGS) entry which is preliminary data.</text>
</comment>